<keyword evidence="2" id="KW-1185">Reference proteome</keyword>
<organism evidence="1 2">
    <name type="scientific">Linum tenue</name>
    <dbReference type="NCBI Taxonomy" id="586396"/>
    <lineage>
        <taxon>Eukaryota</taxon>
        <taxon>Viridiplantae</taxon>
        <taxon>Streptophyta</taxon>
        <taxon>Embryophyta</taxon>
        <taxon>Tracheophyta</taxon>
        <taxon>Spermatophyta</taxon>
        <taxon>Magnoliopsida</taxon>
        <taxon>eudicotyledons</taxon>
        <taxon>Gunneridae</taxon>
        <taxon>Pentapetalae</taxon>
        <taxon>rosids</taxon>
        <taxon>fabids</taxon>
        <taxon>Malpighiales</taxon>
        <taxon>Linaceae</taxon>
        <taxon>Linum</taxon>
    </lineage>
</organism>
<reference evidence="1" key="1">
    <citation type="submission" date="2022-08" db="EMBL/GenBank/DDBJ databases">
        <authorList>
            <person name="Gutierrez-Valencia J."/>
        </authorList>
    </citation>
    <scope>NUCLEOTIDE SEQUENCE</scope>
</reference>
<gene>
    <name evidence="1" type="ORF">LITE_LOCUS1598</name>
</gene>
<dbReference type="AlphaFoldDB" id="A0AAV0GXS0"/>
<dbReference type="PANTHER" id="PTHR33710">
    <property type="entry name" value="BNAC02G09200D PROTEIN"/>
    <property type="match status" value="1"/>
</dbReference>
<dbReference type="Gene3D" id="3.60.10.10">
    <property type="entry name" value="Endonuclease/exonuclease/phosphatase"/>
    <property type="match status" value="1"/>
</dbReference>
<comment type="caution">
    <text evidence="1">The sequence shown here is derived from an EMBL/GenBank/DDBJ whole genome shotgun (WGS) entry which is preliminary data.</text>
</comment>
<sequence>MGFPNIMRVEADGRRGGIWLCWDAKVFTIELISACFQHLTVRVTGTATPPWLLTAVYASPKQDLQRFLWQAIENTREEFDLPWLLTGDFNAIRTPLEQAGIVTNATFRRCQRFNERIDQVEFIDLGYSELRFTWTRGEHPDSYKASRIDRSLCNSSWNDSFPNMSVLHLPRLHSDHHPILTSTGIQGVHSSPSRPFRFEGAWLTHETYVDFLSTSWDSQAPLHEALKKAAEKLAEWNRSTFGNVLQKKRRLLRRIDGIQARVANEFSPGLFKLQTKLEKELDEVLEQEEILWFQRAREKWVKFGEHNTAYFYQQSIIRIRRNRIECLKNSSRVWISDPRELAALVFYFFSLLYL</sequence>
<evidence type="ECO:0000313" key="1">
    <source>
        <dbReference type="EMBL" id="CAI0377776.1"/>
    </source>
</evidence>
<dbReference type="InterPro" id="IPR036691">
    <property type="entry name" value="Endo/exonu/phosph_ase_sf"/>
</dbReference>
<dbReference type="SUPFAM" id="SSF56219">
    <property type="entry name" value="DNase I-like"/>
    <property type="match status" value="1"/>
</dbReference>
<dbReference type="EMBL" id="CAMGYJ010000002">
    <property type="protein sequence ID" value="CAI0377776.1"/>
    <property type="molecule type" value="Genomic_DNA"/>
</dbReference>
<dbReference type="Proteomes" id="UP001154282">
    <property type="component" value="Unassembled WGS sequence"/>
</dbReference>
<evidence type="ECO:0008006" key="3">
    <source>
        <dbReference type="Google" id="ProtNLM"/>
    </source>
</evidence>
<accession>A0AAV0GXS0</accession>
<dbReference type="PANTHER" id="PTHR33710:SF64">
    <property type="entry name" value="ENDONUCLEASE_EXONUCLEASE_PHOSPHATASE DOMAIN-CONTAINING PROTEIN"/>
    <property type="match status" value="1"/>
</dbReference>
<evidence type="ECO:0000313" key="2">
    <source>
        <dbReference type="Proteomes" id="UP001154282"/>
    </source>
</evidence>
<name>A0AAV0GXS0_9ROSI</name>
<protein>
    <recommendedName>
        <fullName evidence="3">Endonuclease/exonuclease/phosphatase domain-containing protein</fullName>
    </recommendedName>
</protein>
<proteinExistence type="predicted"/>